<keyword evidence="2" id="KW-0732">Signal</keyword>
<feature type="domain" description="SsuA/THI5-like" evidence="3">
    <location>
        <begin position="66"/>
        <end position="267"/>
    </location>
</feature>
<reference evidence="4 5" key="1">
    <citation type="submission" date="2019-01" db="EMBL/GenBank/DDBJ databases">
        <title>Novel species of Nocardioides.</title>
        <authorList>
            <person name="Liu Q."/>
            <person name="Xin Y.-H."/>
        </authorList>
    </citation>
    <scope>NUCLEOTIDE SEQUENCE [LARGE SCALE GENOMIC DNA]</scope>
    <source>
        <strain evidence="4 5">CGMCC 4.6882</strain>
    </source>
</reference>
<evidence type="ECO:0000256" key="2">
    <source>
        <dbReference type="SAM" id="SignalP"/>
    </source>
</evidence>
<feature type="signal peptide" evidence="2">
    <location>
        <begin position="1"/>
        <end position="27"/>
    </location>
</feature>
<dbReference type="RefSeq" id="WP_129397997.1">
    <property type="nucleotide sequence ID" value="NZ_SDWT01000001.1"/>
</dbReference>
<evidence type="ECO:0000259" key="3">
    <source>
        <dbReference type="Pfam" id="PF09084"/>
    </source>
</evidence>
<feature type="compositionally biased region" description="Polar residues" evidence="1">
    <location>
        <begin position="40"/>
        <end position="55"/>
    </location>
</feature>
<gene>
    <name evidence="4" type="ORF">EUA93_01145</name>
</gene>
<dbReference type="AlphaFoldDB" id="A0A4Q2RYP7"/>
<name>A0A4Q2RYP7_9ACTN</name>
<organism evidence="4 5">
    <name type="scientific">Nocardioides oleivorans</name>
    <dbReference type="NCBI Taxonomy" id="273676"/>
    <lineage>
        <taxon>Bacteria</taxon>
        <taxon>Bacillati</taxon>
        <taxon>Actinomycetota</taxon>
        <taxon>Actinomycetes</taxon>
        <taxon>Propionibacteriales</taxon>
        <taxon>Nocardioidaceae</taxon>
        <taxon>Nocardioides</taxon>
    </lineage>
</organism>
<comment type="caution">
    <text evidence="4">The sequence shown here is derived from an EMBL/GenBank/DDBJ whole genome shotgun (WGS) entry which is preliminary data.</text>
</comment>
<keyword evidence="5" id="KW-1185">Reference proteome</keyword>
<dbReference type="Pfam" id="PF09084">
    <property type="entry name" value="NMT1"/>
    <property type="match status" value="1"/>
</dbReference>
<evidence type="ECO:0000256" key="1">
    <source>
        <dbReference type="SAM" id="MobiDB-lite"/>
    </source>
</evidence>
<feature type="region of interest" description="Disordered" evidence="1">
    <location>
        <begin position="40"/>
        <end position="62"/>
    </location>
</feature>
<dbReference type="Gene3D" id="3.40.190.10">
    <property type="entry name" value="Periplasmic binding protein-like II"/>
    <property type="match status" value="2"/>
</dbReference>
<sequence length="375" mass="39598">MNFSTHRRARRGLATALVFSIASLSLAACGGGGDEANADGTASLSGVNGDPSNGPSGAPFGSVQIEEGWDKADGYTLKWDVAQSAAAGLQLLSAGKVDISQGSAPTAYAAAKLDPDLRIIGFLNGPAYLMVAPEGSGIATAADLEGKKIGVLALGSASDMMVRGSLQEVGLDPDKDVKILPIGVGAPMAEALNSGTVDAIAGWEGMWQSISALTDEPLAPVEAAMSDLPGMMLQTTTQEVLDTKHDLLVDYMRNFYKSCQLGADDPQRVVADHWEKFSNVAPPADKYDEQLADQADWNQNFFSICAEPGSESGMAGVLSESEVKESYDWLRKYNILEDDVDFASIVDTSVTEEAMKDLDLTAWSKDYLAENPTQG</sequence>
<protein>
    <submittedName>
        <fullName evidence="4">ABC transporter substrate-binding protein</fullName>
    </submittedName>
</protein>
<dbReference type="InterPro" id="IPR015168">
    <property type="entry name" value="SsuA/THI5"/>
</dbReference>
<proteinExistence type="predicted"/>
<dbReference type="PROSITE" id="PS51257">
    <property type="entry name" value="PROKAR_LIPOPROTEIN"/>
    <property type="match status" value="1"/>
</dbReference>
<dbReference type="SUPFAM" id="SSF53850">
    <property type="entry name" value="Periplasmic binding protein-like II"/>
    <property type="match status" value="1"/>
</dbReference>
<evidence type="ECO:0000313" key="5">
    <source>
        <dbReference type="Proteomes" id="UP000294071"/>
    </source>
</evidence>
<dbReference type="EMBL" id="SDWT01000001">
    <property type="protein sequence ID" value="RYB93079.1"/>
    <property type="molecule type" value="Genomic_DNA"/>
</dbReference>
<dbReference type="OrthoDB" id="174578at2"/>
<feature type="chain" id="PRO_5020809968" evidence="2">
    <location>
        <begin position="28"/>
        <end position="375"/>
    </location>
</feature>
<evidence type="ECO:0000313" key="4">
    <source>
        <dbReference type="EMBL" id="RYB93079.1"/>
    </source>
</evidence>
<dbReference type="Proteomes" id="UP000294071">
    <property type="component" value="Unassembled WGS sequence"/>
</dbReference>
<dbReference type="PANTHER" id="PTHR30024">
    <property type="entry name" value="ALIPHATIC SULFONATES-BINDING PROTEIN-RELATED"/>
    <property type="match status" value="1"/>
</dbReference>
<dbReference type="PANTHER" id="PTHR30024:SF42">
    <property type="entry name" value="ALIPHATIC SULFONATES-BINDING PROTEIN-RELATED"/>
    <property type="match status" value="1"/>
</dbReference>
<accession>A0A4Q2RYP7</accession>